<dbReference type="AlphaFoldDB" id="A0AAD6NHC7"/>
<evidence type="ECO:0000313" key="2">
    <source>
        <dbReference type="EMBL" id="KAJ6256658.1"/>
    </source>
</evidence>
<reference evidence="2" key="1">
    <citation type="submission" date="2023-01" db="EMBL/GenBank/DDBJ databases">
        <title>The chitinases involved in constricting ring structure development in the nematode-trapping fungus Drechslerella dactyloides.</title>
        <authorList>
            <person name="Wang R."/>
            <person name="Zhang L."/>
            <person name="Tang P."/>
            <person name="Li S."/>
            <person name="Liang L."/>
        </authorList>
    </citation>
    <scope>NUCLEOTIDE SEQUENCE</scope>
    <source>
        <strain evidence="2">YMF1.00031</strain>
    </source>
</reference>
<sequence length="193" mass="21712">MSTTQEPSRMSSKTSTPKRHGRRGTLLDSSDGVDNGIVRQTRRLEIDDGNQMQSSKERIYRALDGQTNVSMSRYPVSVSIRPNVGHAPWGENSTRRETNAISKDSRGDQTTAKKNKARPWICLCVLPCPPFLARWRPVVAAAALKVRLWRLATDAVESYDGRENLRYGRPEGGPVRVERMVVFRPSRGFEISV</sequence>
<protein>
    <submittedName>
        <fullName evidence="2">Uncharacterized protein</fullName>
    </submittedName>
</protein>
<keyword evidence="3" id="KW-1185">Reference proteome</keyword>
<accession>A0AAD6NHC7</accession>
<gene>
    <name evidence="2" type="ORF">Dda_8523</name>
</gene>
<evidence type="ECO:0000256" key="1">
    <source>
        <dbReference type="SAM" id="MobiDB-lite"/>
    </source>
</evidence>
<proteinExistence type="predicted"/>
<feature type="compositionally biased region" description="Polar residues" evidence="1">
    <location>
        <begin position="1"/>
        <end position="15"/>
    </location>
</feature>
<dbReference type="EMBL" id="JAQGDS010000012">
    <property type="protein sequence ID" value="KAJ6256658.1"/>
    <property type="molecule type" value="Genomic_DNA"/>
</dbReference>
<evidence type="ECO:0000313" key="3">
    <source>
        <dbReference type="Proteomes" id="UP001221413"/>
    </source>
</evidence>
<comment type="caution">
    <text evidence="2">The sequence shown here is derived from an EMBL/GenBank/DDBJ whole genome shotgun (WGS) entry which is preliminary data.</text>
</comment>
<organism evidence="2 3">
    <name type="scientific">Drechslerella dactyloides</name>
    <name type="common">Nematode-trapping fungus</name>
    <name type="synonym">Arthrobotrys dactyloides</name>
    <dbReference type="NCBI Taxonomy" id="74499"/>
    <lineage>
        <taxon>Eukaryota</taxon>
        <taxon>Fungi</taxon>
        <taxon>Dikarya</taxon>
        <taxon>Ascomycota</taxon>
        <taxon>Pezizomycotina</taxon>
        <taxon>Orbiliomycetes</taxon>
        <taxon>Orbiliales</taxon>
        <taxon>Orbiliaceae</taxon>
        <taxon>Drechslerella</taxon>
    </lineage>
</organism>
<dbReference type="Proteomes" id="UP001221413">
    <property type="component" value="Unassembled WGS sequence"/>
</dbReference>
<feature type="region of interest" description="Disordered" evidence="1">
    <location>
        <begin position="1"/>
        <end position="41"/>
    </location>
</feature>
<feature type="compositionally biased region" description="Basic and acidic residues" evidence="1">
    <location>
        <begin position="93"/>
        <end position="107"/>
    </location>
</feature>
<name>A0AAD6NHC7_DREDA</name>
<feature type="region of interest" description="Disordered" evidence="1">
    <location>
        <begin position="85"/>
        <end position="112"/>
    </location>
</feature>